<dbReference type="RefSeq" id="WP_289456607.1">
    <property type="nucleotide sequence ID" value="NZ_JAUCAQ010000014.1"/>
</dbReference>
<evidence type="ECO:0000313" key="3">
    <source>
        <dbReference type="Proteomes" id="UP001242903"/>
    </source>
</evidence>
<name>A0ABT7RZR7_9LACO</name>
<accession>A0ABT7RZR7</accession>
<dbReference type="Gene3D" id="1.10.260.40">
    <property type="entry name" value="lambda repressor-like DNA-binding domains"/>
    <property type="match status" value="1"/>
</dbReference>
<keyword evidence="3" id="KW-1185">Reference proteome</keyword>
<dbReference type="InterPro" id="IPR010982">
    <property type="entry name" value="Lambda_DNA-bd_dom_sf"/>
</dbReference>
<comment type="caution">
    <text evidence="2">The sequence shown here is derived from an EMBL/GenBank/DDBJ whole genome shotgun (WGS) entry which is preliminary data.</text>
</comment>
<protein>
    <submittedName>
        <fullName evidence="2">XRE family transcriptional regulator</fullName>
    </submittedName>
</protein>
<dbReference type="Proteomes" id="UP001242903">
    <property type="component" value="Unassembled WGS sequence"/>
</dbReference>
<dbReference type="SMART" id="SM00530">
    <property type="entry name" value="HTH_XRE"/>
    <property type="match status" value="1"/>
</dbReference>
<reference evidence="2 3" key="1">
    <citation type="submission" date="2023-06" db="EMBL/GenBank/DDBJ databases">
        <title>Draft Genome Sequences of lactic acid bacteria strains isolated from fermented milk products.</title>
        <authorList>
            <person name="Elcheninov A.G."/>
            <person name="Klyukina A."/>
            <person name="Zayulina K.S."/>
            <person name="Gavirova L.A."/>
            <person name="Shcherbakova P.A."/>
            <person name="Shestakov A.I."/>
            <person name="Kublanov I.V."/>
            <person name="Kochetkova T.V."/>
        </authorList>
    </citation>
    <scope>NUCLEOTIDE SEQUENCE [LARGE SCALE GENOMIC DNA]</scope>
    <source>
        <strain evidence="2 3">TOM.81</strain>
    </source>
</reference>
<evidence type="ECO:0000313" key="2">
    <source>
        <dbReference type="EMBL" id="MDM7646785.1"/>
    </source>
</evidence>
<organism evidence="2 3">
    <name type="scientific">Leuconostoc falkenbergense</name>
    <dbReference type="NCBI Taxonomy" id="2766470"/>
    <lineage>
        <taxon>Bacteria</taxon>
        <taxon>Bacillati</taxon>
        <taxon>Bacillota</taxon>
        <taxon>Bacilli</taxon>
        <taxon>Lactobacillales</taxon>
        <taxon>Lactobacillaceae</taxon>
        <taxon>Leuconostoc</taxon>
    </lineage>
</organism>
<dbReference type="SUPFAM" id="SSF47413">
    <property type="entry name" value="lambda repressor-like DNA-binding domains"/>
    <property type="match status" value="1"/>
</dbReference>
<dbReference type="EMBL" id="JAUCAQ010000014">
    <property type="protein sequence ID" value="MDM7646785.1"/>
    <property type="molecule type" value="Genomic_DNA"/>
</dbReference>
<evidence type="ECO:0000259" key="1">
    <source>
        <dbReference type="PROSITE" id="PS50943"/>
    </source>
</evidence>
<dbReference type="InterPro" id="IPR001387">
    <property type="entry name" value="Cro/C1-type_HTH"/>
</dbReference>
<dbReference type="CDD" id="cd00093">
    <property type="entry name" value="HTH_XRE"/>
    <property type="match status" value="1"/>
</dbReference>
<proteinExistence type="predicted"/>
<gene>
    <name evidence="2" type="ORF">QUE93_07125</name>
</gene>
<sequence>MSILLDNIKKESQKRGYSLRKLNDLSGLKPNIIYSWSKQEPSISSLQKVADVLHVSTDYLLGRTDSTENGSSNTLAMDEALEDDELLLSFQGKEVTPEYRDAILAILRTMPDRDENGKEI</sequence>
<feature type="domain" description="HTH cro/C1-type" evidence="1">
    <location>
        <begin position="38"/>
        <end position="60"/>
    </location>
</feature>
<dbReference type="PROSITE" id="PS50943">
    <property type="entry name" value="HTH_CROC1"/>
    <property type="match status" value="1"/>
</dbReference>